<dbReference type="EMBL" id="WNDD01000009">
    <property type="protein sequence ID" value="MTV01851.1"/>
    <property type="molecule type" value="Genomic_DNA"/>
</dbReference>
<gene>
    <name evidence="4" type="ORF">DW828_19355</name>
    <name evidence="3" type="ORF">DXB61_18375</name>
    <name evidence="1" type="ORF">GMD82_13735</name>
    <name evidence="2" type="ORF">GME02_09275</name>
</gene>
<evidence type="ECO:0000313" key="5">
    <source>
        <dbReference type="Proteomes" id="UP000261088"/>
    </source>
</evidence>
<protein>
    <submittedName>
        <fullName evidence="3">Nitrous oxide-stimulated promoter family protein</fullName>
    </submittedName>
</protein>
<dbReference type="EMBL" id="QSII01000043">
    <property type="protein sequence ID" value="RHC78851.1"/>
    <property type="molecule type" value="Genomic_DNA"/>
</dbReference>
<dbReference type="EMBL" id="QSUP01000049">
    <property type="protein sequence ID" value="RGN44649.1"/>
    <property type="molecule type" value="Genomic_DNA"/>
</dbReference>
<dbReference type="RefSeq" id="WP_005648528.1">
    <property type="nucleotide sequence ID" value="NZ_BAABZJ010000001.1"/>
</dbReference>
<reference evidence="5 6" key="1">
    <citation type="submission" date="2018-08" db="EMBL/GenBank/DDBJ databases">
        <title>A genome reference for cultivated species of the human gut microbiota.</title>
        <authorList>
            <person name="Zou Y."/>
            <person name="Xue W."/>
            <person name="Luo G."/>
        </authorList>
    </citation>
    <scope>NUCLEOTIDE SEQUENCE [LARGE SCALE GENOMIC DNA]</scope>
    <source>
        <strain evidence="4 6">AM34-17</strain>
        <strain evidence="3 5">OM05-11AA</strain>
    </source>
</reference>
<dbReference type="Pfam" id="PF11756">
    <property type="entry name" value="YgbA_NO"/>
    <property type="match status" value="1"/>
</dbReference>
<dbReference type="STRING" id="46503.ERS852463_02179"/>
<keyword evidence="7" id="KW-1185">Reference proteome</keyword>
<proteinExistence type="predicted"/>
<dbReference type="Proteomes" id="UP000434916">
    <property type="component" value="Unassembled WGS sequence"/>
</dbReference>
<evidence type="ECO:0000313" key="1">
    <source>
        <dbReference type="EMBL" id="MTU40495.1"/>
    </source>
</evidence>
<evidence type="ECO:0000313" key="7">
    <source>
        <dbReference type="Proteomes" id="UP000434916"/>
    </source>
</evidence>
<dbReference type="InterPro" id="IPR020483">
    <property type="entry name" value="Uncharacterised_YgbA"/>
</dbReference>
<organism evidence="3 5">
    <name type="scientific">Parabacteroides merdae</name>
    <dbReference type="NCBI Taxonomy" id="46503"/>
    <lineage>
        <taxon>Bacteria</taxon>
        <taxon>Pseudomonadati</taxon>
        <taxon>Bacteroidota</taxon>
        <taxon>Bacteroidia</taxon>
        <taxon>Bacteroidales</taxon>
        <taxon>Tannerellaceae</taxon>
        <taxon>Parabacteroides</taxon>
    </lineage>
</organism>
<accession>A0A3E4ZX46</accession>
<reference evidence="7 8" key="2">
    <citation type="journal article" date="2019" name="Nat. Med.">
        <title>A library of human gut bacterial isolates paired with longitudinal multiomics data enables mechanistic microbiome research.</title>
        <authorList>
            <person name="Poyet M."/>
            <person name="Groussin M."/>
            <person name="Gibbons S.M."/>
            <person name="Avila-Pacheco J."/>
            <person name="Jiang X."/>
            <person name="Kearney S.M."/>
            <person name="Perrotta A.R."/>
            <person name="Berdy B."/>
            <person name="Zhao S."/>
            <person name="Lieberman T.D."/>
            <person name="Swanson P.K."/>
            <person name="Smith M."/>
            <person name="Roesemann S."/>
            <person name="Alexander J.E."/>
            <person name="Rich S.A."/>
            <person name="Livny J."/>
            <person name="Vlamakis H."/>
            <person name="Clish C."/>
            <person name="Bullock K."/>
            <person name="Deik A."/>
            <person name="Scott J."/>
            <person name="Pierce K.A."/>
            <person name="Xavier R.J."/>
            <person name="Alm E.J."/>
        </authorList>
    </citation>
    <scope>NUCLEOTIDE SEQUENCE [LARGE SCALE GENOMIC DNA]</scope>
    <source>
        <strain evidence="2 8">BIOML-A11</strain>
        <strain evidence="1 7">BIOML-A29</strain>
    </source>
</reference>
<evidence type="ECO:0000313" key="3">
    <source>
        <dbReference type="EMBL" id="RGN44649.1"/>
    </source>
</evidence>
<evidence type="ECO:0000313" key="2">
    <source>
        <dbReference type="EMBL" id="MTV01851.1"/>
    </source>
</evidence>
<comment type="caution">
    <text evidence="3">The sequence shown here is derived from an EMBL/GenBank/DDBJ whole genome shotgun (WGS) entry which is preliminary data.</text>
</comment>
<evidence type="ECO:0000313" key="4">
    <source>
        <dbReference type="EMBL" id="RHC78851.1"/>
    </source>
</evidence>
<sequence length="117" mass="14098">MLIMPKFVEKNRLNMPSTRIRQEQEIVAQMVRIYCRQKEKHTDLCPDCKELLQYAHARLSHCPFGEKKTTCRLCPVHCYKPDRRKKMQEVMRFAGPRMILYHPTAAIRHLLQEFFHK</sequence>
<evidence type="ECO:0000313" key="8">
    <source>
        <dbReference type="Proteomes" id="UP000482671"/>
    </source>
</evidence>
<name>A0A3E4ZX46_9BACT</name>
<dbReference type="NCBIfam" id="NF007714">
    <property type="entry name" value="PRK10410.1-2"/>
    <property type="match status" value="1"/>
</dbReference>
<dbReference type="AlphaFoldDB" id="A0A3E4ZX46"/>
<dbReference type="Proteomes" id="UP000482671">
    <property type="component" value="Unassembled WGS sequence"/>
</dbReference>
<dbReference type="Proteomes" id="UP000261088">
    <property type="component" value="Unassembled WGS sequence"/>
</dbReference>
<dbReference type="Proteomes" id="UP000286260">
    <property type="component" value="Unassembled WGS sequence"/>
</dbReference>
<dbReference type="EMBL" id="WNCN01000019">
    <property type="protein sequence ID" value="MTU40495.1"/>
    <property type="molecule type" value="Genomic_DNA"/>
</dbReference>
<evidence type="ECO:0000313" key="6">
    <source>
        <dbReference type="Proteomes" id="UP000286260"/>
    </source>
</evidence>